<evidence type="ECO:0000256" key="1">
    <source>
        <dbReference type="SAM" id="Coils"/>
    </source>
</evidence>
<feature type="compositionally biased region" description="Polar residues" evidence="2">
    <location>
        <begin position="681"/>
        <end position="701"/>
    </location>
</feature>
<feature type="region of interest" description="Disordered" evidence="2">
    <location>
        <begin position="233"/>
        <end position="298"/>
    </location>
</feature>
<feature type="compositionally biased region" description="Basic and acidic residues" evidence="2">
    <location>
        <begin position="562"/>
        <end position="577"/>
    </location>
</feature>
<dbReference type="OrthoDB" id="5226996at2759"/>
<keyword evidence="4" id="KW-1185">Reference proteome</keyword>
<feature type="compositionally biased region" description="Acidic residues" evidence="2">
    <location>
        <begin position="643"/>
        <end position="662"/>
    </location>
</feature>
<feature type="region of interest" description="Disordered" evidence="2">
    <location>
        <begin position="330"/>
        <end position="352"/>
    </location>
</feature>
<evidence type="ECO:0000256" key="2">
    <source>
        <dbReference type="SAM" id="MobiDB-lite"/>
    </source>
</evidence>
<protein>
    <submittedName>
        <fullName evidence="3">Uncharacterized protein</fullName>
    </submittedName>
</protein>
<dbReference type="EMBL" id="ML995895">
    <property type="protein sequence ID" value="KAF2765304.1"/>
    <property type="molecule type" value="Genomic_DNA"/>
</dbReference>
<dbReference type="Proteomes" id="UP000799436">
    <property type="component" value="Unassembled WGS sequence"/>
</dbReference>
<feature type="compositionally biased region" description="Basic residues" evidence="2">
    <location>
        <begin position="59"/>
        <end position="68"/>
    </location>
</feature>
<evidence type="ECO:0000313" key="4">
    <source>
        <dbReference type="Proteomes" id="UP000799436"/>
    </source>
</evidence>
<feature type="region of interest" description="Disordered" evidence="2">
    <location>
        <begin position="1"/>
        <end position="110"/>
    </location>
</feature>
<keyword evidence="1" id="KW-0175">Coiled coil</keyword>
<name>A0A6G1KZ38_9PEZI</name>
<accession>A0A6G1KZ38</accession>
<proteinExistence type="predicted"/>
<organism evidence="3 4">
    <name type="scientific">Teratosphaeria nubilosa</name>
    <dbReference type="NCBI Taxonomy" id="161662"/>
    <lineage>
        <taxon>Eukaryota</taxon>
        <taxon>Fungi</taxon>
        <taxon>Dikarya</taxon>
        <taxon>Ascomycota</taxon>
        <taxon>Pezizomycotina</taxon>
        <taxon>Dothideomycetes</taxon>
        <taxon>Dothideomycetidae</taxon>
        <taxon>Mycosphaerellales</taxon>
        <taxon>Teratosphaeriaceae</taxon>
        <taxon>Teratosphaeria</taxon>
    </lineage>
</organism>
<feature type="compositionally biased region" description="Basic and acidic residues" evidence="2">
    <location>
        <begin position="77"/>
        <end position="94"/>
    </location>
</feature>
<feature type="region of interest" description="Disordered" evidence="2">
    <location>
        <begin position="525"/>
        <end position="725"/>
    </location>
</feature>
<feature type="region of interest" description="Disordered" evidence="2">
    <location>
        <begin position="759"/>
        <end position="779"/>
    </location>
</feature>
<feature type="compositionally biased region" description="Basic residues" evidence="2">
    <location>
        <begin position="550"/>
        <end position="561"/>
    </location>
</feature>
<feature type="compositionally biased region" description="Low complexity" evidence="2">
    <location>
        <begin position="330"/>
        <end position="340"/>
    </location>
</feature>
<gene>
    <name evidence="3" type="ORF">EJ03DRAFT_331059</name>
</gene>
<reference evidence="3" key="1">
    <citation type="journal article" date="2020" name="Stud. Mycol.">
        <title>101 Dothideomycetes genomes: a test case for predicting lifestyles and emergence of pathogens.</title>
        <authorList>
            <person name="Haridas S."/>
            <person name="Albert R."/>
            <person name="Binder M."/>
            <person name="Bloem J."/>
            <person name="Labutti K."/>
            <person name="Salamov A."/>
            <person name="Andreopoulos B."/>
            <person name="Baker S."/>
            <person name="Barry K."/>
            <person name="Bills G."/>
            <person name="Bluhm B."/>
            <person name="Cannon C."/>
            <person name="Castanera R."/>
            <person name="Culley D."/>
            <person name="Daum C."/>
            <person name="Ezra D."/>
            <person name="Gonzalez J."/>
            <person name="Henrissat B."/>
            <person name="Kuo A."/>
            <person name="Liang C."/>
            <person name="Lipzen A."/>
            <person name="Lutzoni F."/>
            <person name="Magnuson J."/>
            <person name="Mondo S."/>
            <person name="Nolan M."/>
            <person name="Ohm R."/>
            <person name="Pangilinan J."/>
            <person name="Park H.-J."/>
            <person name="Ramirez L."/>
            <person name="Alfaro M."/>
            <person name="Sun H."/>
            <person name="Tritt A."/>
            <person name="Yoshinaga Y."/>
            <person name="Zwiers L.-H."/>
            <person name="Turgeon B."/>
            <person name="Goodwin S."/>
            <person name="Spatafora J."/>
            <person name="Crous P."/>
            <person name="Grigoriev I."/>
        </authorList>
    </citation>
    <scope>NUCLEOTIDE SEQUENCE</scope>
    <source>
        <strain evidence="3">CBS 116005</strain>
    </source>
</reference>
<feature type="compositionally biased region" description="Polar residues" evidence="2">
    <location>
        <begin position="39"/>
        <end position="56"/>
    </location>
</feature>
<dbReference type="AlphaFoldDB" id="A0A6G1KZ38"/>
<evidence type="ECO:0000313" key="3">
    <source>
        <dbReference type="EMBL" id="KAF2765304.1"/>
    </source>
</evidence>
<feature type="compositionally biased region" description="Polar residues" evidence="2">
    <location>
        <begin position="613"/>
        <end position="642"/>
    </location>
</feature>
<sequence>MDSRPCTSSSKRKRDRPDDDDQYLQSDDHATHTPKRTRSSAQRNDLSTSDETSTPGNKRGLRRKKKHNNLSNLNLRHAAERQRAAEQTLRESKFQEGSLTDKPSEKPPSAYTRIIRTDSGNLVQVDQLMEDYHGGVEDTSTPVQTAVAREKNAMSQQVNEIAAENARKEDGGIFRFGRSLATGFHPITLWNKLWNDTKDELTQRNYEEAMRRRQKEEAEARYALMKQAGQFGLRPVGRTGADTHDMDNATPAVDSARSSRDPAQRPLPANGTSQLAAPKEEDEGDQPESTIKGNRTLRSRFSFKRPSISNLKEGLFRVKSDFNLAAAAASSQEPSSSLSPAKDEFHVPGSSIRRSTSRFDLKKQNKLSKRVSDLETKLQRARLELDEALVQASPAPKFKNKYERFTPQSTVKRHPKFIPGALPSLPSERLLMAREAFGDDEASPEAMESSSRVKPRTTLDMTEAMELDEEDADVGALKAAQLWQYPRRAESLFSLANRNIEHMPPVEDEPVGQDQVLEGNIKTTPVAMEQPARDVVFEPEAEATAAISKPARKAGRSKKRKSGDDGDKAFKPGKDTTSDDDEFIGETKNKRKSSSTKNNGSSPGRKTRATAAGASSSPKGKKTSIPTAEIQETVSKQTTDLENPTEEMYSADENDEGEDDAGLDGVEGTPLSPVLEEEGVASTTSVQIPVNSEPSRPTATATPARYGLPTARSLSPHGRAGSVQPPGIEEQILKGAAAAVHNRRALRPPPDDMRVYTEATESETVGLNPGDKGVPKTVHSKHDSMDLVRVQESAAAAGSAKKVVLGKGGVELGKRKEDFQWPDDVF</sequence>
<feature type="coiled-coil region" evidence="1">
    <location>
        <begin position="364"/>
        <end position="391"/>
    </location>
</feature>